<dbReference type="InterPro" id="IPR046349">
    <property type="entry name" value="C1-like_sf"/>
</dbReference>
<dbReference type="PROSITE" id="PS50081">
    <property type="entry name" value="ZF_DAG_PE_2"/>
    <property type="match status" value="3"/>
</dbReference>
<feature type="region of interest" description="Disordered" evidence="14">
    <location>
        <begin position="494"/>
        <end position="543"/>
    </location>
</feature>
<dbReference type="GO" id="GO:0005524">
    <property type="term" value="F:ATP binding"/>
    <property type="evidence" value="ECO:0007669"/>
    <property type="project" value="UniProtKB-KW"/>
</dbReference>
<dbReference type="FunFam" id="2.60.200.40:FF:000004">
    <property type="entry name" value="Diacylglycerol kinase"/>
    <property type="match status" value="1"/>
</dbReference>
<feature type="compositionally biased region" description="Low complexity" evidence="14">
    <location>
        <begin position="345"/>
        <end position="368"/>
    </location>
</feature>
<dbReference type="GO" id="GO:0046486">
    <property type="term" value="P:glycerolipid metabolic process"/>
    <property type="evidence" value="ECO:0000318"/>
    <property type="project" value="GO_Central"/>
</dbReference>
<dbReference type="FunFam" id="3.40.50.10330:FF:000011">
    <property type="entry name" value="Diacylglycerol kinase"/>
    <property type="match status" value="1"/>
</dbReference>
<feature type="domain" description="Ras-associating" evidence="18">
    <location>
        <begin position="780"/>
        <end position="880"/>
    </location>
</feature>
<protein>
    <recommendedName>
        <fullName evidence="13">Diacylglycerol kinase</fullName>
        <shortName evidence="13">DAG kinase</shortName>
        <ecNumber evidence="13">2.7.1.107</ecNumber>
    </recommendedName>
</protein>
<evidence type="ECO:0000256" key="14">
    <source>
        <dbReference type="SAM" id="MobiDB-lite"/>
    </source>
</evidence>
<evidence type="ECO:0000256" key="8">
    <source>
        <dbReference type="ARBA" id="ARBA00022777"/>
    </source>
</evidence>
<proteinExistence type="inferred from homology"/>
<dbReference type="EC" id="2.7.1.107" evidence="13"/>
<dbReference type="Gene3D" id="3.30.60.20">
    <property type="match status" value="3"/>
</dbReference>
<dbReference type="FunFam" id="3.30.60.20:FF:000058">
    <property type="entry name" value="Diacylglycerol kinase"/>
    <property type="match status" value="1"/>
</dbReference>
<feature type="domain" description="Phorbol-ester/DAG-type" evidence="15">
    <location>
        <begin position="90"/>
        <end position="138"/>
    </location>
</feature>
<evidence type="ECO:0000313" key="20">
    <source>
        <dbReference type="Proteomes" id="UP000007110"/>
    </source>
</evidence>
<evidence type="ECO:0000256" key="12">
    <source>
        <dbReference type="PROSITE-ProRule" id="PRU00176"/>
    </source>
</evidence>
<dbReference type="CDD" id="cd20804">
    <property type="entry name" value="C1_DGKtheta_typeV_rpt2"/>
    <property type="match status" value="1"/>
</dbReference>
<feature type="compositionally biased region" description="Polar residues" evidence="14">
    <location>
        <begin position="598"/>
        <end position="624"/>
    </location>
</feature>
<dbReference type="InterPro" id="IPR017438">
    <property type="entry name" value="ATP-NAD_kinase_N"/>
</dbReference>
<dbReference type="GO" id="GO:0003723">
    <property type="term" value="F:RNA binding"/>
    <property type="evidence" value="ECO:0007669"/>
    <property type="project" value="UniProtKB-UniRule"/>
</dbReference>
<dbReference type="OrthoDB" id="242257at2759"/>
<dbReference type="InterPro" id="IPR020454">
    <property type="entry name" value="DAG/PE-bd"/>
</dbReference>
<dbReference type="GO" id="GO:0004143">
    <property type="term" value="F:ATP-dependent diacylglycerol kinase activity"/>
    <property type="evidence" value="ECO:0000318"/>
    <property type="project" value="GO_Central"/>
</dbReference>
<dbReference type="CDD" id="cd00590">
    <property type="entry name" value="RRM_SF"/>
    <property type="match status" value="1"/>
</dbReference>
<dbReference type="InterPro" id="IPR037607">
    <property type="entry name" value="DGK"/>
</dbReference>
<evidence type="ECO:0000259" key="16">
    <source>
        <dbReference type="PROSITE" id="PS50102"/>
    </source>
</evidence>
<keyword evidence="20" id="KW-1185">Reference proteome</keyword>
<reference evidence="19" key="2">
    <citation type="submission" date="2021-01" db="UniProtKB">
        <authorList>
            <consortium name="EnsemblMetazoa"/>
        </authorList>
    </citation>
    <scope>IDENTIFICATION</scope>
</reference>
<dbReference type="Pfam" id="PF00609">
    <property type="entry name" value="DAGK_acc"/>
    <property type="match status" value="1"/>
</dbReference>
<dbReference type="SUPFAM" id="SSF57889">
    <property type="entry name" value="Cysteine-rich domain"/>
    <property type="match status" value="3"/>
</dbReference>
<feature type="region of interest" description="Disordered" evidence="14">
    <location>
        <begin position="274"/>
        <end position="298"/>
    </location>
</feature>
<keyword evidence="3 13" id="KW-0808">Transferase</keyword>
<evidence type="ECO:0000256" key="3">
    <source>
        <dbReference type="ARBA" id="ARBA00022679"/>
    </source>
</evidence>
<feature type="region of interest" description="Disordered" evidence="14">
    <location>
        <begin position="345"/>
        <end position="475"/>
    </location>
</feature>
<dbReference type="CDD" id="cd17111">
    <property type="entry name" value="RA1_DAGK-theta"/>
    <property type="match status" value="1"/>
</dbReference>
<dbReference type="CTD" id="1609"/>
<dbReference type="Gene3D" id="3.40.50.10330">
    <property type="entry name" value="Probable inorganic polyphosphate/atp-NAD kinase, domain 1"/>
    <property type="match status" value="1"/>
</dbReference>
<dbReference type="InterPro" id="IPR000756">
    <property type="entry name" value="Diacylglycerol_kin_accessory"/>
</dbReference>
<feature type="domain" description="RRM" evidence="16">
    <location>
        <begin position="887"/>
        <end position="966"/>
    </location>
</feature>
<feature type="region of interest" description="Disordered" evidence="14">
    <location>
        <begin position="573"/>
        <end position="633"/>
    </location>
</feature>
<dbReference type="PRINTS" id="PR00008">
    <property type="entry name" value="DAGPEDOMAIN"/>
</dbReference>
<feature type="domain" description="Phorbol-ester/DAG-type" evidence="15">
    <location>
        <begin position="156"/>
        <end position="207"/>
    </location>
</feature>
<keyword evidence="11" id="KW-0472">Membrane</keyword>
<feature type="domain" description="DAGKc" evidence="17">
    <location>
        <begin position="974"/>
        <end position="1112"/>
    </location>
</feature>
<dbReference type="PROSITE" id="PS50146">
    <property type="entry name" value="DAGK"/>
    <property type="match status" value="1"/>
</dbReference>
<feature type="compositionally biased region" description="Pro residues" evidence="14">
    <location>
        <begin position="579"/>
        <end position="593"/>
    </location>
</feature>
<feature type="compositionally biased region" description="Polar residues" evidence="14">
    <location>
        <begin position="378"/>
        <end position="388"/>
    </location>
</feature>
<evidence type="ECO:0000259" key="18">
    <source>
        <dbReference type="PROSITE" id="PS50200"/>
    </source>
</evidence>
<dbReference type="GO" id="GO:0007200">
    <property type="term" value="P:phospholipase C-activating G protein-coupled receptor signaling pathway"/>
    <property type="evidence" value="ECO:0007669"/>
    <property type="project" value="InterPro"/>
</dbReference>
<feature type="domain" description="Ras-associating" evidence="18">
    <location>
        <begin position="681"/>
        <end position="777"/>
    </location>
</feature>
<dbReference type="SMART" id="SM00314">
    <property type="entry name" value="RA"/>
    <property type="match status" value="2"/>
</dbReference>
<keyword evidence="6 13" id="KW-0547">Nucleotide-binding</keyword>
<keyword evidence="12" id="KW-0694">RNA-binding</keyword>
<dbReference type="RefSeq" id="XP_030830205.1">
    <property type="nucleotide sequence ID" value="XM_030974345.1"/>
</dbReference>
<dbReference type="InterPro" id="IPR000504">
    <property type="entry name" value="RRM_dom"/>
</dbReference>
<keyword evidence="8 13" id="KW-0418">Kinase</keyword>
<dbReference type="InParanoid" id="A0A7M7N2H1"/>
<name>A0A7M7N2H1_STRPU</name>
<dbReference type="SUPFAM" id="SSF111331">
    <property type="entry name" value="NAD kinase/diacylglycerol kinase-like"/>
    <property type="match status" value="1"/>
</dbReference>
<dbReference type="Pfam" id="PF00788">
    <property type="entry name" value="RA"/>
    <property type="match status" value="2"/>
</dbReference>
<dbReference type="Pfam" id="PF00781">
    <property type="entry name" value="DAGK_cat"/>
    <property type="match status" value="1"/>
</dbReference>
<dbReference type="InterPro" id="IPR000159">
    <property type="entry name" value="RA_dom"/>
</dbReference>
<dbReference type="SUPFAM" id="SSF54928">
    <property type="entry name" value="RNA-binding domain, RBD"/>
    <property type="match status" value="1"/>
</dbReference>
<feature type="compositionally biased region" description="Polar residues" evidence="14">
    <location>
        <begin position="501"/>
        <end position="527"/>
    </location>
</feature>
<dbReference type="InterPro" id="IPR035979">
    <property type="entry name" value="RBD_domain_sf"/>
</dbReference>
<evidence type="ECO:0000313" key="19">
    <source>
        <dbReference type="EnsemblMetazoa" id="XP_030830205"/>
    </source>
</evidence>
<evidence type="ECO:0000256" key="9">
    <source>
        <dbReference type="ARBA" id="ARBA00022833"/>
    </source>
</evidence>
<dbReference type="GO" id="GO:0008270">
    <property type="term" value="F:zinc ion binding"/>
    <property type="evidence" value="ECO:0007669"/>
    <property type="project" value="UniProtKB-KW"/>
</dbReference>
<dbReference type="Proteomes" id="UP000007110">
    <property type="component" value="Unassembled WGS sequence"/>
</dbReference>
<dbReference type="Gene3D" id="3.30.70.330">
    <property type="match status" value="1"/>
</dbReference>
<evidence type="ECO:0000259" key="17">
    <source>
        <dbReference type="PROSITE" id="PS50146"/>
    </source>
</evidence>
<feature type="domain" description="Phorbol-ester/DAG-type" evidence="15">
    <location>
        <begin position="27"/>
        <end position="77"/>
    </location>
</feature>
<evidence type="ECO:0000256" key="5">
    <source>
        <dbReference type="ARBA" id="ARBA00022737"/>
    </source>
</evidence>
<evidence type="ECO:0000256" key="1">
    <source>
        <dbReference type="ARBA" id="ARBA00004370"/>
    </source>
</evidence>
<keyword evidence="5" id="KW-0677">Repeat</keyword>
<dbReference type="PROSITE" id="PS00479">
    <property type="entry name" value="ZF_DAG_PE_1"/>
    <property type="match status" value="2"/>
</dbReference>
<dbReference type="GO" id="GO:0016020">
    <property type="term" value="C:membrane"/>
    <property type="evidence" value="ECO:0000318"/>
    <property type="project" value="GO_Central"/>
</dbReference>
<dbReference type="GeneID" id="105445671"/>
<keyword evidence="10 13" id="KW-0067">ATP-binding</keyword>
<dbReference type="InterPro" id="IPR029071">
    <property type="entry name" value="Ubiquitin-like_domsf"/>
</dbReference>
<dbReference type="InterPro" id="IPR012677">
    <property type="entry name" value="Nucleotide-bd_a/b_plait_sf"/>
</dbReference>
<sequence>MATPATSFFGRQVDLNPVRDSGMDAHGHTFGKKTFHKPTFCHHCTDMLWGFIGQGYICEVCNFVSHDRCTEAGISPCATIAADRIKDPVPHTWSDPGHFRKKFCNVCRRRLDDALSLHCEACEYYTHLGCLDFVVSNCIRFIAYDESKELDKITVYHHWREGNLPTNSRCLVCKKSCATHECLASMKCEWCWATAHSGCFKSLMRECDMGPIRELIIPPWAVSMPVTMNMVKGDIVSRIQALKTDLQNQQRRHLTPQTPNGARRDVGEAALSAANPRLLRTPRQTHRSSTSSPVLSRLKVKVKRSESLSNLLATARRNKNFQNLKNARHSLDSLTLSTVPAISSPLTTTTTTTAPPSSSNPSRSLDPSPTHRAKLNLPQLNAASKSQGSSPTSPRTLSPSLYLPKSSSPTKGPRPKSAVPCMQSSSKGFGSKMKSSKSFDGGLTSPDVFFSSSKPTSLSNPHLSEPTDDEEQSVKPTLLSQALPLLNKYKHVENDSKGLYPQTNLQSSAMTKDQKTRATSSNQSSVSGDLMTHVDTTPRPTNGVGDSVFVDPFISEDPSQSYCSHGMMVLSPTSISDHSPPPTPTIAPIPTHPPLTRISASTYRTHTQGRRSASDSGLDQSTSEFVGDDDGDDDDACLLQRNGAVRGRPLSTQIICSDFIGSSAQDGNSDLRLKEEYGSEDGHLVRLFDGPASLEKGSYHLICVAKDTTMKQLTETAMRSFYIADNAAQYYLTEVAESGKHGSQTVERRPKDSETVHQLCKHHPTKIPSFILKYQGGDAKKGIIKVYPGNLDAPVPVEFTSISITSYISVEEIIDMSLHKFGLEDEEPVQYSLVEMIMDHELQERAMERDECPWTQLLKARKNSLRRMQKTRYYLHKKDKCACHQGAQMFVGNLPINLSEHKYAHIIRNLLEEANCKVFNAVNNVYEQYGAAIVCFKDPEVAIKAFYVLKDQSYDDRPLTVLFIPEIHSEALSEDAIPLLVFVNIKSGGCQGAEVMDCFKKMLNPLQVFDLDQGGPLPGLHVYSHLKEYRILICGGDGTVGWVLQCLDDIGQESVCSSPAIAILPLGTGNDLARVLKWGGGYQQGEDLFAMLNCVLEAEEVKLDRWTVIFEPSEQGPGGKYIDADNKSNSSNSSSSNDEMPNMFVMNNYFSLGIDADLCLGFHMAREEKPEKFNSRLHNKSVYFRLGMQKLGRRTSCKELNKEIRIEVDGKAVNLPTLEGILILNISSWGSGADAWGIDGQDNSFSKCRHDDGMLELVGMTGVVHMGQIQSGLRSGVRLAQGASIRITMNTDMPVQVDGEPWMQLAGQVVVCRSALQATMLKKSKSKIKRRNTEPALPNSQEAAAGAAGQKRDQQGRLTAMKSDETTNQV</sequence>
<dbReference type="SMART" id="SM00045">
    <property type="entry name" value="DAGKa"/>
    <property type="match status" value="1"/>
</dbReference>
<evidence type="ECO:0000256" key="2">
    <source>
        <dbReference type="ARBA" id="ARBA00009280"/>
    </source>
</evidence>
<comment type="catalytic activity">
    <reaction evidence="13">
        <text>a 1,2-diacyl-sn-glycerol + ATP = a 1,2-diacyl-sn-glycero-3-phosphate + ADP + H(+)</text>
        <dbReference type="Rhea" id="RHEA:10272"/>
        <dbReference type="ChEBI" id="CHEBI:15378"/>
        <dbReference type="ChEBI" id="CHEBI:17815"/>
        <dbReference type="ChEBI" id="CHEBI:30616"/>
        <dbReference type="ChEBI" id="CHEBI:58608"/>
        <dbReference type="ChEBI" id="CHEBI:456216"/>
        <dbReference type="EC" id="2.7.1.107"/>
    </reaction>
</comment>
<evidence type="ECO:0000256" key="13">
    <source>
        <dbReference type="RuleBase" id="RU361128"/>
    </source>
</evidence>
<dbReference type="OMA" id="TCKDLWK"/>
<evidence type="ECO:0000256" key="4">
    <source>
        <dbReference type="ARBA" id="ARBA00022723"/>
    </source>
</evidence>
<feature type="compositionally biased region" description="Polar residues" evidence="14">
    <location>
        <begin position="450"/>
        <end position="462"/>
    </location>
</feature>
<dbReference type="SUPFAM" id="SSF54236">
    <property type="entry name" value="Ubiquitin-like"/>
    <property type="match status" value="2"/>
</dbReference>
<keyword evidence="7" id="KW-0863">Zinc-finger</keyword>
<dbReference type="KEGG" id="spu:105445671"/>
<evidence type="ECO:0000256" key="11">
    <source>
        <dbReference type="ARBA" id="ARBA00023136"/>
    </source>
</evidence>
<feature type="region of interest" description="Disordered" evidence="14">
    <location>
        <begin position="1117"/>
        <end position="1139"/>
    </location>
</feature>
<dbReference type="EnsemblMetazoa" id="XM_030974345">
    <property type="protein sequence ID" value="XP_030830205"/>
    <property type="gene ID" value="LOC105445671"/>
</dbReference>
<keyword evidence="9" id="KW-0862">Zinc</keyword>
<feature type="region of interest" description="Disordered" evidence="14">
    <location>
        <begin position="1323"/>
        <end position="1370"/>
    </location>
</feature>
<keyword evidence="4" id="KW-0479">Metal-binding</keyword>
<dbReference type="GO" id="GO:0035556">
    <property type="term" value="P:intracellular signal transduction"/>
    <property type="evidence" value="ECO:0000318"/>
    <property type="project" value="GO_Central"/>
</dbReference>
<evidence type="ECO:0000256" key="7">
    <source>
        <dbReference type="ARBA" id="ARBA00022771"/>
    </source>
</evidence>
<dbReference type="CDD" id="cd20803">
    <property type="entry name" value="C1_DGKtheta_typeV_rpt1"/>
    <property type="match status" value="1"/>
</dbReference>
<feature type="compositionally biased region" description="Low complexity" evidence="14">
    <location>
        <begin position="389"/>
        <end position="409"/>
    </location>
</feature>
<dbReference type="PANTHER" id="PTHR11255:SF54">
    <property type="entry name" value="DIACYLGLYCEROL KINASE THETA"/>
    <property type="match status" value="1"/>
</dbReference>
<comment type="similarity">
    <text evidence="2 13">Belongs to the eukaryotic diacylglycerol kinase family.</text>
</comment>
<reference evidence="20" key="1">
    <citation type="submission" date="2015-02" db="EMBL/GenBank/DDBJ databases">
        <title>Genome sequencing for Strongylocentrotus purpuratus.</title>
        <authorList>
            <person name="Murali S."/>
            <person name="Liu Y."/>
            <person name="Vee V."/>
            <person name="English A."/>
            <person name="Wang M."/>
            <person name="Skinner E."/>
            <person name="Han Y."/>
            <person name="Muzny D.M."/>
            <person name="Worley K.C."/>
            <person name="Gibbs R.A."/>
        </authorList>
    </citation>
    <scope>NUCLEOTIDE SEQUENCE</scope>
</reference>
<dbReference type="Pfam" id="PF00130">
    <property type="entry name" value="C1_1"/>
    <property type="match status" value="2"/>
</dbReference>
<dbReference type="PROSITE" id="PS50200">
    <property type="entry name" value="RA"/>
    <property type="match status" value="2"/>
</dbReference>
<evidence type="ECO:0000259" key="15">
    <source>
        <dbReference type="PROSITE" id="PS50081"/>
    </source>
</evidence>
<dbReference type="InterPro" id="IPR016064">
    <property type="entry name" value="NAD/diacylglycerol_kinase_sf"/>
</dbReference>
<dbReference type="Pfam" id="PF24099">
    <property type="entry name" value="RBD_DGKtheta"/>
    <property type="match status" value="1"/>
</dbReference>
<dbReference type="InterPro" id="IPR002219">
    <property type="entry name" value="PKC_DAG/PE"/>
</dbReference>
<dbReference type="SMART" id="SM00109">
    <property type="entry name" value="C1"/>
    <property type="match status" value="3"/>
</dbReference>
<dbReference type="PROSITE" id="PS50102">
    <property type="entry name" value="RRM"/>
    <property type="match status" value="1"/>
</dbReference>
<dbReference type="Gene3D" id="2.60.200.40">
    <property type="match status" value="1"/>
</dbReference>
<dbReference type="PANTHER" id="PTHR11255">
    <property type="entry name" value="DIACYLGLYCEROL KINASE"/>
    <property type="match status" value="1"/>
</dbReference>
<feature type="compositionally biased region" description="Low complexity" evidence="14">
    <location>
        <begin position="1128"/>
        <end position="1137"/>
    </location>
</feature>
<feature type="compositionally biased region" description="Low complexity" evidence="14">
    <location>
        <begin position="424"/>
        <end position="442"/>
    </location>
</feature>
<organism evidence="19 20">
    <name type="scientific">Strongylocentrotus purpuratus</name>
    <name type="common">Purple sea urchin</name>
    <dbReference type="NCBI Taxonomy" id="7668"/>
    <lineage>
        <taxon>Eukaryota</taxon>
        <taxon>Metazoa</taxon>
        <taxon>Echinodermata</taxon>
        <taxon>Eleutherozoa</taxon>
        <taxon>Echinozoa</taxon>
        <taxon>Echinoidea</taxon>
        <taxon>Euechinoidea</taxon>
        <taxon>Echinacea</taxon>
        <taxon>Camarodonta</taxon>
        <taxon>Echinidea</taxon>
        <taxon>Strongylocentrotidae</taxon>
        <taxon>Strongylocentrotus</taxon>
    </lineage>
</organism>
<evidence type="ECO:0000256" key="6">
    <source>
        <dbReference type="ARBA" id="ARBA00022741"/>
    </source>
</evidence>
<comment type="subcellular location">
    <subcellularLocation>
        <location evidence="1">Membrane</location>
    </subcellularLocation>
</comment>
<accession>A0A7M7N2H1</accession>
<dbReference type="InterPro" id="IPR001206">
    <property type="entry name" value="Diacylglycerol_kinase_cat_dom"/>
</dbReference>
<dbReference type="SMART" id="SM00046">
    <property type="entry name" value="DAGKc"/>
    <property type="match status" value="1"/>
</dbReference>
<dbReference type="InterPro" id="IPR056392">
    <property type="entry name" value="DGKtheta_RBD"/>
</dbReference>
<dbReference type="CDD" id="cd20854">
    <property type="entry name" value="C1_DGKtheta_typeV_rpt3"/>
    <property type="match status" value="1"/>
</dbReference>
<dbReference type="CDD" id="cd01783">
    <property type="entry name" value="RA2_DAGK-theta"/>
    <property type="match status" value="1"/>
</dbReference>
<dbReference type="Gene3D" id="3.10.20.90">
    <property type="entry name" value="Phosphatidylinositol 3-kinase Catalytic Subunit, Chain A, domain 1"/>
    <property type="match status" value="1"/>
</dbReference>
<evidence type="ECO:0000256" key="10">
    <source>
        <dbReference type="ARBA" id="ARBA00022840"/>
    </source>
</evidence>